<name>A0A089ZRK7_9PSED</name>
<organism evidence="1 2">
    <name type="scientific">Pseudomonas rhizosphaerae</name>
    <dbReference type="NCBI Taxonomy" id="216142"/>
    <lineage>
        <taxon>Bacteria</taxon>
        <taxon>Pseudomonadati</taxon>
        <taxon>Pseudomonadota</taxon>
        <taxon>Gammaproteobacteria</taxon>
        <taxon>Pseudomonadales</taxon>
        <taxon>Pseudomonadaceae</taxon>
        <taxon>Pseudomonas</taxon>
    </lineage>
</organism>
<accession>A0A089ZRK7</accession>
<sequence>MRRLCLITKHPCMKHHRIGASGKQQLIHRITSSIENGIPVQLSFIVVANHFKHSIQRPSISTISEPLKSFCMKIPSLTIIYLSVYGPRFRNLQTQLINIPPSHVLIYTHTILLGKSPTGCFHSRL</sequence>
<dbReference type="EMBL" id="CP009533">
    <property type="protein sequence ID" value="AIS19551.1"/>
    <property type="molecule type" value="Genomic_DNA"/>
</dbReference>
<evidence type="ECO:0000313" key="1">
    <source>
        <dbReference type="EMBL" id="AIS19551.1"/>
    </source>
</evidence>
<dbReference type="AlphaFoldDB" id="A0A089ZRK7"/>
<gene>
    <name evidence="1" type="ORF">LT40_20030</name>
</gene>
<proteinExistence type="predicted"/>
<dbReference type="Proteomes" id="UP000029499">
    <property type="component" value="Chromosome"/>
</dbReference>
<dbReference type="KEGG" id="prh:LT40_20030"/>
<evidence type="ECO:0000313" key="2">
    <source>
        <dbReference type="Proteomes" id="UP000029499"/>
    </source>
</evidence>
<dbReference type="HOGENOM" id="CLU_1990767_0_0_6"/>
<reference evidence="1 2" key="1">
    <citation type="journal article" date="2015" name="J. Biotechnol.">
        <title>Complete genome sequence of Pseudomonas rhizosphaerae IH5T (=DSM 16299T), a phosphate-solubilizing rhizobacterium for bacterial biofertilizer.</title>
        <authorList>
            <person name="Kwak Y."/>
            <person name="Jung B.K."/>
            <person name="Shin J.H."/>
        </authorList>
    </citation>
    <scope>NUCLEOTIDE SEQUENCE [LARGE SCALE GENOMIC DNA]</scope>
    <source>
        <strain evidence="1">DSM 16299</strain>
    </source>
</reference>
<protein>
    <submittedName>
        <fullName evidence="1">Uncharacterized protein</fullName>
    </submittedName>
</protein>
<keyword evidence="2" id="KW-1185">Reference proteome</keyword>